<keyword evidence="3" id="KW-1185">Reference proteome</keyword>
<evidence type="ECO:0000256" key="1">
    <source>
        <dbReference type="SAM" id="MobiDB-lite"/>
    </source>
</evidence>
<organism evidence="2 3">
    <name type="scientific">Dorcoceras hygrometricum</name>
    <dbReference type="NCBI Taxonomy" id="472368"/>
    <lineage>
        <taxon>Eukaryota</taxon>
        <taxon>Viridiplantae</taxon>
        <taxon>Streptophyta</taxon>
        <taxon>Embryophyta</taxon>
        <taxon>Tracheophyta</taxon>
        <taxon>Spermatophyta</taxon>
        <taxon>Magnoliopsida</taxon>
        <taxon>eudicotyledons</taxon>
        <taxon>Gunneridae</taxon>
        <taxon>Pentapetalae</taxon>
        <taxon>asterids</taxon>
        <taxon>lamiids</taxon>
        <taxon>Lamiales</taxon>
        <taxon>Gesneriaceae</taxon>
        <taxon>Didymocarpoideae</taxon>
        <taxon>Trichosporeae</taxon>
        <taxon>Loxocarpinae</taxon>
        <taxon>Dorcoceras</taxon>
    </lineage>
</organism>
<gene>
    <name evidence="2" type="ORF">F511_14311</name>
</gene>
<accession>A0A2Z7D1F4</accession>
<dbReference type="Proteomes" id="UP000250235">
    <property type="component" value="Unassembled WGS sequence"/>
</dbReference>
<dbReference type="EMBL" id="KQ992197">
    <property type="protein sequence ID" value="KZV50976.1"/>
    <property type="molecule type" value="Genomic_DNA"/>
</dbReference>
<proteinExistence type="predicted"/>
<dbReference type="AlphaFoldDB" id="A0A2Z7D1F4"/>
<feature type="region of interest" description="Disordered" evidence="1">
    <location>
        <begin position="139"/>
        <end position="170"/>
    </location>
</feature>
<feature type="compositionally biased region" description="Low complexity" evidence="1">
    <location>
        <begin position="156"/>
        <end position="170"/>
    </location>
</feature>
<evidence type="ECO:0000313" key="2">
    <source>
        <dbReference type="EMBL" id="KZV50976.1"/>
    </source>
</evidence>
<feature type="compositionally biased region" description="Basic residues" evidence="1">
    <location>
        <begin position="142"/>
        <end position="155"/>
    </location>
</feature>
<evidence type="ECO:0000313" key="3">
    <source>
        <dbReference type="Proteomes" id="UP000250235"/>
    </source>
</evidence>
<protein>
    <submittedName>
        <fullName evidence="2">Uncharacterized protein</fullName>
    </submittedName>
</protein>
<reference evidence="2 3" key="1">
    <citation type="journal article" date="2015" name="Proc. Natl. Acad. Sci. U.S.A.">
        <title>The resurrection genome of Boea hygrometrica: A blueprint for survival of dehydration.</title>
        <authorList>
            <person name="Xiao L."/>
            <person name="Yang G."/>
            <person name="Zhang L."/>
            <person name="Yang X."/>
            <person name="Zhao S."/>
            <person name="Ji Z."/>
            <person name="Zhou Q."/>
            <person name="Hu M."/>
            <person name="Wang Y."/>
            <person name="Chen M."/>
            <person name="Xu Y."/>
            <person name="Jin H."/>
            <person name="Xiao X."/>
            <person name="Hu G."/>
            <person name="Bao F."/>
            <person name="Hu Y."/>
            <person name="Wan P."/>
            <person name="Li L."/>
            <person name="Deng X."/>
            <person name="Kuang T."/>
            <person name="Xiang C."/>
            <person name="Zhu J.K."/>
            <person name="Oliver M.J."/>
            <person name="He Y."/>
        </authorList>
    </citation>
    <scope>NUCLEOTIDE SEQUENCE [LARGE SCALE GENOMIC DNA]</scope>
    <source>
        <strain evidence="3">cv. XS01</strain>
    </source>
</reference>
<sequence>MLELLVLLVLVFGGGGSTLLGLPLWQSACARHNSEVKLLSYPAVELLFEIPRLSAFGCTSIFSIASAYLSTAFRLLYLLLSVLGFDPEVPLGLVLLPACCTGFPGFTAGRGFDPAGGAPAFPFVPIVSAFPQQWLAQQSGRQRFRPRGHQFKKKGGSSSSGTGSSSSSGSKYGHFARVCPLAGSQKAATPPRGRGGPSKGHGFQQQQQQQRLGETPFRPFQQPGVSRFSSLVHHVSPAISGITDQLEDQLSKPARSKLILQMISY</sequence>
<name>A0A2Z7D1F4_9LAMI</name>
<feature type="region of interest" description="Disordered" evidence="1">
    <location>
        <begin position="184"/>
        <end position="224"/>
    </location>
</feature>